<dbReference type="Gene3D" id="1.10.1780.10">
    <property type="entry name" value="Clp, N-terminal domain"/>
    <property type="match status" value="1"/>
</dbReference>
<proteinExistence type="predicted"/>
<dbReference type="InterPro" id="IPR036628">
    <property type="entry name" value="Clp_N_dom_sf"/>
</dbReference>
<dbReference type="SUPFAM" id="SSF81923">
    <property type="entry name" value="Double Clp-N motif"/>
    <property type="match status" value="1"/>
</dbReference>
<dbReference type="InterPro" id="IPR004176">
    <property type="entry name" value="Clp_R_N"/>
</dbReference>
<evidence type="ECO:0000259" key="1">
    <source>
        <dbReference type="Pfam" id="PF02861"/>
    </source>
</evidence>
<comment type="caution">
    <text evidence="2">The sequence shown here is derived from an EMBL/GenBank/DDBJ whole genome shotgun (WGS) entry which is preliminary data.</text>
</comment>
<dbReference type="OrthoDB" id="3628183at2"/>
<evidence type="ECO:0000313" key="2">
    <source>
        <dbReference type="EMBL" id="PSJ29655.1"/>
    </source>
</evidence>
<dbReference type="Pfam" id="PF02861">
    <property type="entry name" value="Clp_N"/>
    <property type="match status" value="1"/>
</dbReference>
<protein>
    <recommendedName>
        <fullName evidence="1">Clp R domain-containing protein</fullName>
    </recommendedName>
</protein>
<dbReference type="Proteomes" id="UP000242427">
    <property type="component" value="Unassembled WGS sequence"/>
</dbReference>
<dbReference type="AlphaFoldDB" id="A0A9X7JTK8"/>
<dbReference type="RefSeq" id="WP_106674785.1">
    <property type="nucleotide sequence ID" value="NZ_PXWG01000008.1"/>
</dbReference>
<evidence type="ECO:0000313" key="3">
    <source>
        <dbReference type="Proteomes" id="UP000242427"/>
    </source>
</evidence>
<feature type="domain" description="Clp R" evidence="1">
    <location>
        <begin position="43"/>
        <end position="96"/>
    </location>
</feature>
<dbReference type="EMBL" id="PXWG01000008">
    <property type="protein sequence ID" value="PSJ29655.1"/>
    <property type="molecule type" value="Genomic_DNA"/>
</dbReference>
<sequence length="112" mass="12245">MNEPTAVGDLVHHVTSRRPDGDALRHLTDAVARSVSDAAIYERFTPRTRADIAASEDEARAAGHDCGGTERIVLGLLSQPVGLAAKFLATETTPEQVRTRWPKPSAQLWRCR</sequence>
<name>A0A9X7JTK8_9ACTN</name>
<keyword evidence="3" id="KW-1185">Reference proteome</keyword>
<reference evidence="2 3" key="1">
    <citation type="submission" date="2018-03" db="EMBL/GenBank/DDBJ databases">
        <title>Chitinolytic properties of Streptosporangium nondiastaticum TBG75A20.</title>
        <authorList>
            <person name="Gayathri V."/>
            <person name="Shiburaj S."/>
        </authorList>
    </citation>
    <scope>NUCLEOTIDE SEQUENCE [LARGE SCALE GENOMIC DNA]</scope>
    <source>
        <strain evidence="2 3">TBG75A20</strain>
    </source>
</reference>
<gene>
    <name evidence="2" type="ORF">B7P34_06245</name>
</gene>
<accession>A0A9X7JTK8</accession>
<organism evidence="2 3">
    <name type="scientific">Streptosporangium nondiastaticum</name>
    <dbReference type="NCBI Taxonomy" id="35764"/>
    <lineage>
        <taxon>Bacteria</taxon>
        <taxon>Bacillati</taxon>
        <taxon>Actinomycetota</taxon>
        <taxon>Actinomycetes</taxon>
        <taxon>Streptosporangiales</taxon>
        <taxon>Streptosporangiaceae</taxon>
        <taxon>Streptosporangium</taxon>
    </lineage>
</organism>